<dbReference type="GO" id="GO:0016740">
    <property type="term" value="F:transferase activity"/>
    <property type="evidence" value="ECO:0007669"/>
    <property type="project" value="UniProtKB-KW"/>
</dbReference>
<keyword evidence="6 7" id="KW-0472">Membrane</keyword>
<evidence type="ECO:0000256" key="6">
    <source>
        <dbReference type="ARBA" id="ARBA00023136"/>
    </source>
</evidence>
<evidence type="ECO:0000259" key="8">
    <source>
        <dbReference type="SMART" id="SM00563"/>
    </source>
</evidence>
<accession>A0ABD1XQZ9</accession>
<evidence type="ECO:0000256" key="3">
    <source>
        <dbReference type="ARBA" id="ARBA00022679"/>
    </source>
</evidence>
<dbReference type="Pfam" id="PF01553">
    <property type="entry name" value="Acyltransferase"/>
    <property type="match status" value="1"/>
</dbReference>
<sequence>MNRMTRLWGSLLLIDSSSRGGAKDGLRKLKSRDVQRGVEFQEFDEVELCSSKDREGQTVVSDLDGTLLRGRSSFPYFMLIAFEVGGYLRSVLLLLAAPIIWLLYHFVSEAAGVKLMIFVSFAGLNVSKIQVAARAVLPRFYAQDVHPETWRVFSSFGKRYVLSANPRIMIEAFGREYLGADEVIGTEIEVSEGGRATGFVKAPGILVGEKKAAALRRIFSDEEPDVGLGDRESDFAFMSMCKESYIVPEGETEAVPKESLLRPLIFHDGRFAVRPTPFVALVILIYMPFGFVLAVIRMACGILLPISWALTALRILGVVIKVKGAPPARVRSSGDGQGGVLFVCSHRTLLDPVMLAFALGRQVTAVTYSISRLSEIISPIRTVPLSRDREKDAKMIKTLLAVGNLAICPEGTTCREPFLLRFSALFAELTDQIVPVALANKMTMFHATSAATGWKGMDPFYFFMDIRPTYEVNFLEQLPPQLTCAGGKKSHEVANYIQRLIAGTLGFECTSFTRKDKYRALAGNDGSVGPKKEKSWTLLGKAKCC</sequence>
<evidence type="ECO:0000313" key="10">
    <source>
        <dbReference type="Proteomes" id="UP001605036"/>
    </source>
</evidence>
<dbReference type="GO" id="GO:0016020">
    <property type="term" value="C:membrane"/>
    <property type="evidence" value="ECO:0007669"/>
    <property type="project" value="UniProtKB-SubCell"/>
</dbReference>
<keyword evidence="5 7" id="KW-1133">Transmembrane helix</keyword>
<keyword evidence="10" id="KW-1185">Reference proteome</keyword>
<feature type="transmembrane region" description="Helical" evidence="7">
    <location>
        <begin position="278"/>
        <end position="296"/>
    </location>
</feature>
<feature type="domain" description="Phospholipid/glycerol acyltransferase" evidence="8">
    <location>
        <begin position="340"/>
        <end position="441"/>
    </location>
</feature>
<dbReference type="Proteomes" id="UP001605036">
    <property type="component" value="Unassembled WGS sequence"/>
</dbReference>
<evidence type="ECO:0000256" key="4">
    <source>
        <dbReference type="ARBA" id="ARBA00022692"/>
    </source>
</evidence>
<dbReference type="InterPro" id="IPR056462">
    <property type="entry name" value="HAD_RAM2/GPAT1-8"/>
</dbReference>
<keyword evidence="4 7" id="KW-0812">Transmembrane</keyword>
<dbReference type="AlphaFoldDB" id="A0ABD1XQZ9"/>
<feature type="transmembrane region" description="Helical" evidence="7">
    <location>
        <begin position="302"/>
        <end position="322"/>
    </location>
</feature>
<dbReference type="InterPro" id="IPR023214">
    <property type="entry name" value="HAD_sf"/>
</dbReference>
<evidence type="ECO:0000256" key="7">
    <source>
        <dbReference type="SAM" id="Phobius"/>
    </source>
</evidence>
<keyword evidence="3" id="KW-0808">Transferase</keyword>
<evidence type="ECO:0000256" key="1">
    <source>
        <dbReference type="ARBA" id="ARBA00004141"/>
    </source>
</evidence>
<protein>
    <recommendedName>
        <fullName evidence="8">Phospholipid/glycerol acyltransferase domain-containing protein</fullName>
    </recommendedName>
</protein>
<dbReference type="CDD" id="cd06551">
    <property type="entry name" value="LPLAT"/>
    <property type="match status" value="1"/>
</dbReference>
<comment type="similarity">
    <text evidence="2">Belongs to the GPAT/DAPAT family.</text>
</comment>
<reference evidence="9 10" key="1">
    <citation type="submission" date="2024-09" db="EMBL/GenBank/DDBJ databases">
        <title>Chromosome-scale assembly of Riccia fluitans.</title>
        <authorList>
            <person name="Paukszto L."/>
            <person name="Sawicki J."/>
            <person name="Karawczyk K."/>
            <person name="Piernik-Szablinska J."/>
            <person name="Szczecinska M."/>
            <person name="Mazdziarz M."/>
        </authorList>
    </citation>
    <scope>NUCLEOTIDE SEQUENCE [LARGE SCALE GENOMIC DNA]</scope>
    <source>
        <strain evidence="9">Rf_01</strain>
        <tissue evidence="9">Aerial parts of the thallus</tissue>
    </source>
</reference>
<dbReference type="PANTHER" id="PTHR15486">
    <property type="entry name" value="ANCIENT UBIQUITOUS PROTEIN"/>
    <property type="match status" value="1"/>
</dbReference>
<dbReference type="SMART" id="SM00563">
    <property type="entry name" value="PlsC"/>
    <property type="match status" value="1"/>
</dbReference>
<evidence type="ECO:0000256" key="5">
    <source>
        <dbReference type="ARBA" id="ARBA00022989"/>
    </source>
</evidence>
<evidence type="ECO:0000256" key="2">
    <source>
        <dbReference type="ARBA" id="ARBA00007937"/>
    </source>
</evidence>
<dbReference type="Gene3D" id="3.40.50.1000">
    <property type="entry name" value="HAD superfamily/HAD-like"/>
    <property type="match status" value="1"/>
</dbReference>
<dbReference type="SUPFAM" id="SSF69593">
    <property type="entry name" value="Glycerol-3-phosphate (1)-acyltransferase"/>
    <property type="match status" value="1"/>
</dbReference>
<gene>
    <name evidence="9" type="ORF">R1flu_023069</name>
</gene>
<feature type="transmembrane region" description="Helical" evidence="7">
    <location>
        <begin position="87"/>
        <end position="107"/>
    </location>
</feature>
<proteinExistence type="inferred from homology"/>
<dbReference type="Gene3D" id="1.20.1440.100">
    <property type="entry name" value="SG protein - dephosphorylation function"/>
    <property type="match status" value="1"/>
</dbReference>
<comment type="caution">
    <text evidence="9">The sequence shown here is derived from an EMBL/GenBank/DDBJ whole genome shotgun (WGS) entry which is preliminary data.</text>
</comment>
<dbReference type="EMBL" id="JBHFFA010000007">
    <property type="protein sequence ID" value="KAL2611377.1"/>
    <property type="molecule type" value="Genomic_DNA"/>
</dbReference>
<evidence type="ECO:0000313" key="9">
    <source>
        <dbReference type="EMBL" id="KAL2611377.1"/>
    </source>
</evidence>
<name>A0ABD1XQZ9_9MARC</name>
<dbReference type="InterPro" id="IPR002123">
    <property type="entry name" value="Plipid/glycerol_acylTrfase"/>
</dbReference>
<dbReference type="InterPro" id="IPR036412">
    <property type="entry name" value="HAD-like_sf"/>
</dbReference>
<dbReference type="SUPFAM" id="SSF56784">
    <property type="entry name" value="HAD-like"/>
    <property type="match status" value="1"/>
</dbReference>
<organism evidence="9 10">
    <name type="scientific">Riccia fluitans</name>
    <dbReference type="NCBI Taxonomy" id="41844"/>
    <lineage>
        <taxon>Eukaryota</taxon>
        <taxon>Viridiplantae</taxon>
        <taxon>Streptophyta</taxon>
        <taxon>Embryophyta</taxon>
        <taxon>Marchantiophyta</taxon>
        <taxon>Marchantiopsida</taxon>
        <taxon>Marchantiidae</taxon>
        <taxon>Marchantiales</taxon>
        <taxon>Ricciaceae</taxon>
        <taxon>Riccia</taxon>
    </lineage>
</organism>
<dbReference type="Pfam" id="PF23270">
    <property type="entry name" value="HAD_RAM2_N"/>
    <property type="match status" value="1"/>
</dbReference>
<comment type="subcellular location">
    <subcellularLocation>
        <location evidence="1">Membrane</location>
        <topology evidence="1">Multi-pass membrane protein</topology>
    </subcellularLocation>
</comment>
<dbReference type="PANTHER" id="PTHR15486:SF96">
    <property type="entry name" value="LIPID DROPLET-REGULATING VLDL ASSEMBLY FACTOR AUP1"/>
    <property type="match status" value="1"/>
</dbReference>